<feature type="region of interest" description="Disordered" evidence="1">
    <location>
        <begin position="120"/>
        <end position="142"/>
    </location>
</feature>
<dbReference type="EMBL" id="KQ460207">
    <property type="protein sequence ID" value="KPJ16644.1"/>
    <property type="molecule type" value="Genomic_DNA"/>
</dbReference>
<dbReference type="InParanoid" id="A0A194RGS5"/>
<feature type="compositionally biased region" description="Basic and acidic residues" evidence="1">
    <location>
        <begin position="128"/>
        <end position="142"/>
    </location>
</feature>
<dbReference type="PANTHER" id="PTHR12181:SF12">
    <property type="entry name" value="PHOSPHATIDATE PHOSPHATASE"/>
    <property type="match status" value="1"/>
</dbReference>
<dbReference type="STRING" id="76193.A0A194RGS5"/>
<dbReference type="InterPro" id="IPR026058">
    <property type="entry name" value="LIPIN"/>
</dbReference>
<dbReference type="GO" id="GO:0009062">
    <property type="term" value="P:fatty acid catabolic process"/>
    <property type="evidence" value="ECO:0007669"/>
    <property type="project" value="TreeGrafter"/>
</dbReference>
<evidence type="ECO:0000313" key="3">
    <source>
        <dbReference type="EMBL" id="KPJ16644.1"/>
    </source>
</evidence>
<evidence type="ECO:0000259" key="2">
    <source>
        <dbReference type="Pfam" id="PF04571"/>
    </source>
</evidence>
<dbReference type="AlphaFoldDB" id="A0A194RGS5"/>
<dbReference type="GO" id="GO:0003713">
    <property type="term" value="F:transcription coactivator activity"/>
    <property type="evidence" value="ECO:0007669"/>
    <property type="project" value="TreeGrafter"/>
</dbReference>
<dbReference type="Pfam" id="PF04571">
    <property type="entry name" value="Lipin_N"/>
    <property type="match status" value="1"/>
</dbReference>
<evidence type="ECO:0000313" key="4">
    <source>
        <dbReference type="Proteomes" id="UP000053240"/>
    </source>
</evidence>
<feature type="domain" description="Lipin N-terminal" evidence="2">
    <location>
        <begin position="4"/>
        <end position="106"/>
    </location>
</feature>
<gene>
    <name evidence="3" type="ORF">RR48_10243</name>
</gene>
<proteinExistence type="predicted"/>
<feature type="region of interest" description="Disordered" evidence="1">
    <location>
        <begin position="224"/>
        <end position="286"/>
    </location>
</feature>
<name>A0A194RGS5_PAPMA</name>
<accession>A0A194RGS5</accession>
<dbReference type="GO" id="GO:0019432">
    <property type="term" value="P:triglyceride biosynthetic process"/>
    <property type="evidence" value="ECO:0007669"/>
    <property type="project" value="TreeGrafter"/>
</dbReference>
<sequence length="334" mass="36874">MYSMNYIGKFIANFRDFYNEINSATLTGAIDVVVVEQPDGSFTCSPFHVRFGKLGVLRSRFKVVDLELNGEQLNIHMKLGESGEAFFVEEVGEDEAECSAHLATSPIPASRFDDLYEPRRRNSLSAVEPDHGQASDYTKRRYTADGQTMQKPNLSKLKTIDVQETKNDNENEALFEMDGLDEVSVDWVDAKPKTFAATKLGEAQSEANQVVQKISANNDFRPIDAAPANQEEVKQNGNGKKKKKTRKVSAKKKHQRKSSTSSVSSQSDLASSEPRSSQPASIQNNADINFFSDTEANAAALSEEMSNLKLNGDNRIPLALSDTAFEVHAASRHA</sequence>
<dbReference type="GO" id="GO:0045944">
    <property type="term" value="P:positive regulation of transcription by RNA polymerase II"/>
    <property type="evidence" value="ECO:0007669"/>
    <property type="project" value="TreeGrafter"/>
</dbReference>
<reference evidence="3 4" key="1">
    <citation type="journal article" date="2015" name="Nat. Commun.">
        <title>Outbred genome sequencing and CRISPR/Cas9 gene editing in butterflies.</title>
        <authorList>
            <person name="Li X."/>
            <person name="Fan D."/>
            <person name="Zhang W."/>
            <person name="Liu G."/>
            <person name="Zhang L."/>
            <person name="Zhao L."/>
            <person name="Fang X."/>
            <person name="Chen L."/>
            <person name="Dong Y."/>
            <person name="Chen Y."/>
            <person name="Ding Y."/>
            <person name="Zhao R."/>
            <person name="Feng M."/>
            <person name="Zhu Y."/>
            <person name="Feng Y."/>
            <person name="Jiang X."/>
            <person name="Zhu D."/>
            <person name="Xiang H."/>
            <person name="Feng X."/>
            <person name="Li S."/>
            <person name="Wang J."/>
            <person name="Zhang G."/>
            <person name="Kronforst M.R."/>
            <person name="Wang W."/>
        </authorList>
    </citation>
    <scope>NUCLEOTIDE SEQUENCE [LARGE SCALE GENOMIC DNA]</scope>
    <source>
        <strain evidence="3">Ya'a_city_454_Pm</strain>
        <tissue evidence="3">Whole body</tissue>
    </source>
</reference>
<feature type="compositionally biased region" description="Basic residues" evidence="1">
    <location>
        <begin position="239"/>
        <end position="257"/>
    </location>
</feature>
<dbReference type="GO" id="GO:0032869">
    <property type="term" value="P:cellular response to insulin stimulus"/>
    <property type="evidence" value="ECO:0007669"/>
    <property type="project" value="TreeGrafter"/>
</dbReference>
<dbReference type="PANTHER" id="PTHR12181">
    <property type="entry name" value="LIPIN"/>
    <property type="match status" value="1"/>
</dbReference>
<dbReference type="GO" id="GO:0005634">
    <property type="term" value="C:nucleus"/>
    <property type="evidence" value="ECO:0007669"/>
    <property type="project" value="TreeGrafter"/>
</dbReference>
<evidence type="ECO:0000256" key="1">
    <source>
        <dbReference type="SAM" id="MobiDB-lite"/>
    </source>
</evidence>
<organism evidence="3 4">
    <name type="scientific">Papilio machaon</name>
    <name type="common">Old World swallowtail butterfly</name>
    <dbReference type="NCBI Taxonomy" id="76193"/>
    <lineage>
        <taxon>Eukaryota</taxon>
        <taxon>Metazoa</taxon>
        <taxon>Ecdysozoa</taxon>
        <taxon>Arthropoda</taxon>
        <taxon>Hexapoda</taxon>
        <taxon>Insecta</taxon>
        <taxon>Pterygota</taxon>
        <taxon>Neoptera</taxon>
        <taxon>Endopterygota</taxon>
        <taxon>Lepidoptera</taxon>
        <taxon>Glossata</taxon>
        <taxon>Ditrysia</taxon>
        <taxon>Papilionoidea</taxon>
        <taxon>Papilionidae</taxon>
        <taxon>Papilioninae</taxon>
        <taxon>Papilio</taxon>
    </lineage>
</organism>
<feature type="compositionally biased region" description="Low complexity" evidence="1">
    <location>
        <begin position="258"/>
        <end position="272"/>
    </location>
</feature>
<protein>
    <submittedName>
        <fullName evidence="3">Phosphatidate phosphatase LPIN3</fullName>
    </submittedName>
</protein>
<dbReference type="InterPro" id="IPR007651">
    <property type="entry name" value="Lipin_N"/>
</dbReference>
<keyword evidence="4" id="KW-1185">Reference proteome</keyword>
<dbReference type="GO" id="GO:0008195">
    <property type="term" value="F:phosphatidate phosphatase activity"/>
    <property type="evidence" value="ECO:0007669"/>
    <property type="project" value="TreeGrafter"/>
</dbReference>
<feature type="compositionally biased region" description="Polar residues" evidence="1">
    <location>
        <begin position="273"/>
        <end position="286"/>
    </location>
</feature>
<dbReference type="Proteomes" id="UP000053240">
    <property type="component" value="Unassembled WGS sequence"/>
</dbReference>